<sequence length="324" mass="34866">MDSRIGRKLATRATAGFAGAAALVTALVAGYGSHGASDAAPQSAGNQAPTAKRPALGALPLTPTRGLAKGLALPLDEYVSSPLENYTWQVAVQDEWRTCMARYGFEDFGPPRVDERTVAAQTNAALGRRYGLSDPVSAAEFGYHLPDDVPEPPHWEPAPGAETSVFTGKGAELEDGAYQGQTVPNGGCREEVRRMLPPPVTPEALRLSLESFDQAQERPEVVKAITEWSSCMKKKGYKRDHPLEDIDAPGISISAPTPGAEEIEHAVADVECKKETDLIGIWSSAERAEQVEGIKKNSLKISKEKAAKDRTANKARQMYEEGVR</sequence>
<feature type="region of interest" description="Disordered" evidence="1">
    <location>
        <begin position="303"/>
        <end position="324"/>
    </location>
</feature>
<evidence type="ECO:0000313" key="2">
    <source>
        <dbReference type="EMBL" id="MEU3555672.1"/>
    </source>
</evidence>
<evidence type="ECO:0000256" key="1">
    <source>
        <dbReference type="SAM" id="MobiDB-lite"/>
    </source>
</evidence>
<dbReference type="EMBL" id="JBEZUR010000021">
    <property type="protein sequence ID" value="MEU3555672.1"/>
    <property type="molecule type" value="Genomic_DNA"/>
</dbReference>
<dbReference type="Proteomes" id="UP001550850">
    <property type="component" value="Unassembled WGS sequence"/>
</dbReference>
<accession>A0ABV2YIW0</accession>
<feature type="region of interest" description="Disordered" evidence="1">
    <location>
        <begin position="36"/>
        <end position="59"/>
    </location>
</feature>
<gene>
    <name evidence="2" type="ORF">AB0E65_15865</name>
</gene>
<protein>
    <recommendedName>
        <fullName evidence="4">Secreted protein</fullName>
    </recommendedName>
</protein>
<organism evidence="2 3">
    <name type="scientific">Streptomyces fragilis</name>
    <dbReference type="NCBI Taxonomy" id="67301"/>
    <lineage>
        <taxon>Bacteria</taxon>
        <taxon>Bacillati</taxon>
        <taxon>Actinomycetota</taxon>
        <taxon>Actinomycetes</taxon>
        <taxon>Kitasatosporales</taxon>
        <taxon>Streptomycetaceae</taxon>
        <taxon>Streptomyces</taxon>
    </lineage>
</organism>
<comment type="caution">
    <text evidence="2">The sequence shown here is derived from an EMBL/GenBank/DDBJ whole genome shotgun (WGS) entry which is preliminary data.</text>
</comment>
<keyword evidence="3" id="KW-1185">Reference proteome</keyword>
<proteinExistence type="predicted"/>
<evidence type="ECO:0000313" key="3">
    <source>
        <dbReference type="Proteomes" id="UP001550850"/>
    </source>
</evidence>
<reference evidence="2 3" key="1">
    <citation type="submission" date="2024-06" db="EMBL/GenBank/DDBJ databases">
        <title>The Natural Products Discovery Center: Release of the First 8490 Sequenced Strains for Exploring Actinobacteria Biosynthetic Diversity.</title>
        <authorList>
            <person name="Kalkreuter E."/>
            <person name="Kautsar S.A."/>
            <person name="Yang D."/>
            <person name="Bader C.D."/>
            <person name="Teijaro C.N."/>
            <person name="Fluegel L."/>
            <person name="Davis C.M."/>
            <person name="Simpson J.R."/>
            <person name="Lauterbach L."/>
            <person name="Steele A.D."/>
            <person name="Gui C."/>
            <person name="Meng S."/>
            <person name="Li G."/>
            <person name="Viehrig K."/>
            <person name="Ye F."/>
            <person name="Su P."/>
            <person name="Kiefer A.F."/>
            <person name="Nichols A."/>
            <person name="Cepeda A.J."/>
            <person name="Yan W."/>
            <person name="Fan B."/>
            <person name="Jiang Y."/>
            <person name="Adhikari A."/>
            <person name="Zheng C.-J."/>
            <person name="Schuster L."/>
            <person name="Cowan T.M."/>
            <person name="Smanski M.J."/>
            <person name="Chevrette M.G."/>
            <person name="De Carvalho L.P.S."/>
            <person name="Shen B."/>
        </authorList>
    </citation>
    <scope>NUCLEOTIDE SEQUENCE [LARGE SCALE GENOMIC DNA]</scope>
    <source>
        <strain evidence="2 3">NPDC038104</strain>
    </source>
</reference>
<name>A0ABV2YIW0_9ACTN</name>
<dbReference type="RefSeq" id="WP_159105541.1">
    <property type="nucleotide sequence ID" value="NZ_BEVZ01000002.1"/>
</dbReference>
<evidence type="ECO:0008006" key="4">
    <source>
        <dbReference type="Google" id="ProtNLM"/>
    </source>
</evidence>